<comment type="caution">
    <text evidence="1">The sequence shown here is derived from an EMBL/GenBank/DDBJ whole genome shotgun (WGS) entry which is preliminary data.</text>
</comment>
<dbReference type="STRING" id="1165861.A0A0L0VCA7"/>
<dbReference type="EMBL" id="AJIL01000075">
    <property type="protein sequence ID" value="KNE96908.1"/>
    <property type="molecule type" value="Genomic_DNA"/>
</dbReference>
<proteinExistence type="predicted"/>
<accession>A0A0L0VCA7</accession>
<organism evidence="1 2">
    <name type="scientific">Puccinia striiformis f. sp. tritici PST-78</name>
    <dbReference type="NCBI Taxonomy" id="1165861"/>
    <lineage>
        <taxon>Eukaryota</taxon>
        <taxon>Fungi</taxon>
        <taxon>Dikarya</taxon>
        <taxon>Basidiomycota</taxon>
        <taxon>Pucciniomycotina</taxon>
        <taxon>Pucciniomycetes</taxon>
        <taxon>Pucciniales</taxon>
        <taxon>Pucciniaceae</taxon>
        <taxon>Puccinia</taxon>
    </lineage>
</organism>
<sequence>MSSAPENTTAIFCPRSLLDKQVQFSLESPRVKVDVGTVFKTTKTIYMDGRKRVIYDNIPTVDLSGSELTMLTLVDLPAYIPTCTLDHPKNPCTRYWKRCQRV</sequence>
<dbReference type="Proteomes" id="UP000054564">
    <property type="component" value="Unassembled WGS sequence"/>
</dbReference>
<name>A0A0L0VCA7_9BASI</name>
<reference evidence="2" key="1">
    <citation type="submission" date="2014-03" db="EMBL/GenBank/DDBJ databases">
        <title>The Genome Sequence of Puccinia striiformis f. sp. tritici PST-78.</title>
        <authorList>
            <consortium name="The Broad Institute Genome Sequencing Platform"/>
            <person name="Cuomo C."/>
            <person name="Hulbert S."/>
            <person name="Chen X."/>
            <person name="Walker B."/>
            <person name="Young S.K."/>
            <person name="Zeng Q."/>
            <person name="Gargeya S."/>
            <person name="Fitzgerald M."/>
            <person name="Haas B."/>
            <person name="Abouelleil A."/>
            <person name="Alvarado L."/>
            <person name="Arachchi H.M."/>
            <person name="Berlin A.M."/>
            <person name="Chapman S.B."/>
            <person name="Goldberg J."/>
            <person name="Griggs A."/>
            <person name="Gujja S."/>
            <person name="Hansen M."/>
            <person name="Howarth C."/>
            <person name="Imamovic A."/>
            <person name="Larimer J."/>
            <person name="McCowan C."/>
            <person name="Montmayeur A."/>
            <person name="Murphy C."/>
            <person name="Neiman D."/>
            <person name="Pearson M."/>
            <person name="Priest M."/>
            <person name="Roberts A."/>
            <person name="Saif S."/>
            <person name="Shea T."/>
            <person name="Sisk P."/>
            <person name="Sykes S."/>
            <person name="Wortman J."/>
            <person name="Nusbaum C."/>
            <person name="Birren B."/>
        </authorList>
    </citation>
    <scope>NUCLEOTIDE SEQUENCE [LARGE SCALE GENOMIC DNA]</scope>
    <source>
        <strain evidence="2">race PST-78</strain>
    </source>
</reference>
<evidence type="ECO:0000313" key="2">
    <source>
        <dbReference type="Proteomes" id="UP000054564"/>
    </source>
</evidence>
<keyword evidence="2" id="KW-1185">Reference proteome</keyword>
<protein>
    <submittedName>
        <fullName evidence="1">Uncharacterized protein</fullName>
    </submittedName>
</protein>
<dbReference type="AlphaFoldDB" id="A0A0L0VCA7"/>
<evidence type="ECO:0000313" key="1">
    <source>
        <dbReference type="EMBL" id="KNE96908.1"/>
    </source>
</evidence>
<gene>
    <name evidence="1" type="ORF">PSTG_09774</name>
</gene>